<dbReference type="InterPro" id="IPR057566">
    <property type="entry name" value="TPR_TTI1_N"/>
</dbReference>
<dbReference type="Gene3D" id="1.25.10.10">
    <property type="entry name" value="Leucine-rich Repeat Variant"/>
    <property type="match status" value="2"/>
</dbReference>
<dbReference type="InterPro" id="IPR049362">
    <property type="entry name" value="TTI1_rpt"/>
</dbReference>
<dbReference type="RefSeq" id="XP_069202215.1">
    <property type="nucleotide sequence ID" value="XM_069343663.1"/>
</dbReference>
<dbReference type="SUPFAM" id="SSF48371">
    <property type="entry name" value="ARM repeat"/>
    <property type="match status" value="1"/>
</dbReference>
<dbReference type="InterPro" id="IPR011989">
    <property type="entry name" value="ARM-like"/>
</dbReference>
<evidence type="ECO:0000256" key="1">
    <source>
        <dbReference type="SAM" id="MobiDB-lite"/>
    </source>
</evidence>
<dbReference type="Pfam" id="PF21547">
    <property type="entry name" value="TTI1"/>
    <property type="match status" value="1"/>
</dbReference>
<dbReference type="InterPro" id="IPR052587">
    <property type="entry name" value="TELO2-interacting_protein_1"/>
</dbReference>
<accession>A0ABR3PIH1</accession>
<dbReference type="InterPro" id="IPR057567">
    <property type="entry name" value="TPR_TTI1_C"/>
</dbReference>
<evidence type="ECO:0000259" key="3">
    <source>
        <dbReference type="Pfam" id="PF24181"/>
    </source>
</evidence>
<dbReference type="PANTHER" id="PTHR18460:SF3">
    <property type="entry name" value="TELO2-INTERACTING PROTEIN 1 HOMOLOG"/>
    <property type="match status" value="1"/>
</dbReference>
<keyword evidence="5" id="KW-1185">Reference proteome</keyword>
<feature type="region of interest" description="Disordered" evidence="1">
    <location>
        <begin position="752"/>
        <end position="812"/>
    </location>
</feature>
<dbReference type="InterPro" id="IPR016024">
    <property type="entry name" value="ARM-type_fold"/>
</dbReference>
<evidence type="ECO:0000313" key="5">
    <source>
        <dbReference type="Proteomes" id="UP001562354"/>
    </source>
</evidence>
<evidence type="ECO:0000259" key="2">
    <source>
        <dbReference type="Pfam" id="PF24173"/>
    </source>
</evidence>
<reference evidence="4 5" key="1">
    <citation type="submission" date="2024-07" db="EMBL/GenBank/DDBJ databases">
        <title>Draft sequence of the Neodothiora populina.</title>
        <authorList>
            <person name="Drown D.D."/>
            <person name="Schuette U.S."/>
            <person name="Buechlein A.B."/>
            <person name="Rusch D.R."/>
            <person name="Winton L.W."/>
            <person name="Adams G.A."/>
        </authorList>
    </citation>
    <scope>NUCLEOTIDE SEQUENCE [LARGE SCALE GENOMIC DNA]</scope>
    <source>
        <strain evidence="4 5">CPC 39397</strain>
    </source>
</reference>
<comment type="caution">
    <text evidence="4">The sequence shown here is derived from an EMBL/GenBank/DDBJ whole genome shotgun (WGS) entry which is preliminary data.</text>
</comment>
<proteinExistence type="predicted"/>
<dbReference type="EMBL" id="JBFMKM010000005">
    <property type="protein sequence ID" value="KAL1305942.1"/>
    <property type="molecule type" value="Genomic_DNA"/>
</dbReference>
<dbReference type="Pfam" id="PF24173">
    <property type="entry name" value="TPR_TTI1_N"/>
    <property type="match status" value="1"/>
</dbReference>
<protein>
    <submittedName>
        <fullName evidence="4">Uncharacterized protein</fullName>
    </submittedName>
</protein>
<evidence type="ECO:0000313" key="4">
    <source>
        <dbReference type="EMBL" id="KAL1305942.1"/>
    </source>
</evidence>
<dbReference type="Pfam" id="PF24181">
    <property type="entry name" value="TPR_TTI1_C"/>
    <property type="match status" value="1"/>
</dbReference>
<feature type="domain" description="TTI1 N-terminal TPR" evidence="2">
    <location>
        <begin position="8"/>
        <end position="340"/>
    </location>
</feature>
<organism evidence="4 5">
    <name type="scientific">Neodothiora populina</name>
    <dbReference type="NCBI Taxonomy" id="2781224"/>
    <lineage>
        <taxon>Eukaryota</taxon>
        <taxon>Fungi</taxon>
        <taxon>Dikarya</taxon>
        <taxon>Ascomycota</taxon>
        <taxon>Pezizomycotina</taxon>
        <taxon>Dothideomycetes</taxon>
        <taxon>Dothideomycetidae</taxon>
        <taxon>Dothideales</taxon>
        <taxon>Dothioraceae</taxon>
        <taxon>Neodothiora</taxon>
    </lineage>
</organism>
<gene>
    <name evidence="4" type="ORF">AAFC00_004083</name>
</gene>
<feature type="domain" description="TTI1 C-terminal TPR" evidence="3">
    <location>
        <begin position="778"/>
        <end position="1007"/>
    </location>
</feature>
<dbReference type="Proteomes" id="UP001562354">
    <property type="component" value="Unassembled WGS sequence"/>
</dbReference>
<feature type="compositionally biased region" description="Basic and acidic residues" evidence="1">
    <location>
        <begin position="772"/>
        <end position="794"/>
    </location>
</feature>
<name>A0ABR3PIH1_9PEZI</name>
<sequence length="1036" mass="113768">MEKRNETFRILKPVCVALSQALLTFSANGKTGEEVTACLGRLKVEIDARGGEQDALDAKLADYVFFPLSQVLKASRDLPVRAMELCLQCLTVLISKGWKDTIDPSLSAQLLIFLSLTLDTSGKTIAVTQMTDELRLSGFRCLKALFRLTSKSNTVKSSLVATSNVPSLGHAISVVLDGIAESEATEVQLSAAESLLALLQCIQDVEVLSSFFPGMVSNLAKVLTPSTKTRRGWKVIAINLRLLKVLLLALLSNKIVATFVKADDASKEAKSTDVLNTKWTEATASQVKIALAHVEKLNAHSRSEVQEALADLNISILSDCDVALQNCSQMAIETLLTLMNPEVFSAQVIQAQLETLARSKPAISDALASIFHNGLLSLPRIMHSNDDQAKIKALQHIFSTYNLLLSSNADRRLLSQRLAIGLKDSVTAILQSAGHTSITSPHDGPSLLLSELSHIDGDQASMSFSNPLAAYKSQGTLLDSIKAQLDVASETKLNSMMASELIPNIRISEGDSQVSTFWLVLHNMKAADSTTHLMDEFLSFDDSTSTQDDMIMEQLYSFALEIVTDTEAEWRLQILALETIAMQAKKQGRDFRNELLDTLYPILHHLGSNTPQVRWHAVTCLNIVSDACVYPDVKELIVSNVDYLTNAVALKLNAFDVSPQGPQVLLMMVRLAGSSLLPYLEDSLESIFAALEDYHGYPALVALLFAVLKTIAEEGVKSPQLQIAQGQGEAESVVADWTPITIDNLVKMVQKSASVERPNSPDDLPEQVPQKPWKELDSQFKQTEEDMKRERDREEEGDEDAGPTDQPSPPPAPKIFALLLKITALTQHYLSSSSPSLRISLLALIRTTIPALAKHENSYLPLVNTLWPEITSRLLDDEPHVATACMQIISTMCEYAGTFMKSRIVALWPELAKLFRRASREVRMQQVSKGHHSTHAALSLRYTDAGYVDVSSRAVWGSSLELLKTIIKHVGVDADTFEEILSMLQPLQELNEDIMAIFNEYNADAVWLAQYRSGSCNAAKGPAASSDQWHFAESVC</sequence>
<dbReference type="GeneID" id="95977783"/>
<dbReference type="PANTHER" id="PTHR18460">
    <property type="entry name" value="TEL2 INTERACTING PROTEIN 1 TTI1 FAMILY MEMBER"/>
    <property type="match status" value="1"/>
</dbReference>